<dbReference type="PaxDb" id="2903-EOD13492"/>
<reference evidence="3" key="1">
    <citation type="journal article" date="2013" name="Nature">
        <title>Pan genome of the phytoplankton Emiliania underpins its global distribution.</title>
        <authorList>
            <person name="Read B.A."/>
            <person name="Kegel J."/>
            <person name="Klute M.J."/>
            <person name="Kuo A."/>
            <person name="Lefebvre S.C."/>
            <person name="Maumus F."/>
            <person name="Mayer C."/>
            <person name="Miller J."/>
            <person name="Monier A."/>
            <person name="Salamov A."/>
            <person name="Young J."/>
            <person name="Aguilar M."/>
            <person name="Claverie J.M."/>
            <person name="Frickenhaus S."/>
            <person name="Gonzalez K."/>
            <person name="Herman E.K."/>
            <person name="Lin Y.C."/>
            <person name="Napier J."/>
            <person name="Ogata H."/>
            <person name="Sarno A.F."/>
            <person name="Shmutz J."/>
            <person name="Schroeder D."/>
            <person name="de Vargas C."/>
            <person name="Verret F."/>
            <person name="von Dassow P."/>
            <person name="Valentin K."/>
            <person name="Van de Peer Y."/>
            <person name="Wheeler G."/>
            <person name="Dacks J.B."/>
            <person name="Delwiche C.F."/>
            <person name="Dyhrman S.T."/>
            <person name="Glockner G."/>
            <person name="John U."/>
            <person name="Richards T."/>
            <person name="Worden A.Z."/>
            <person name="Zhang X."/>
            <person name="Grigoriev I.V."/>
            <person name="Allen A.E."/>
            <person name="Bidle K."/>
            <person name="Borodovsky M."/>
            <person name="Bowler C."/>
            <person name="Brownlee C."/>
            <person name="Cock J.M."/>
            <person name="Elias M."/>
            <person name="Gladyshev V.N."/>
            <person name="Groth M."/>
            <person name="Guda C."/>
            <person name="Hadaegh A."/>
            <person name="Iglesias-Rodriguez M.D."/>
            <person name="Jenkins J."/>
            <person name="Jones B.M."/>
            <person name="Lawson T."/>
            <person name="Leese F."/>
            <person name="Lindquist E."/>
            <person name="Lobanov A."/>
            <person name="Lomsadze A."/>
            <person name="Malik S.B."/>
            <person name="Marsh M.E."/>
            <person name="Mackinder L."/>
            <person name="Mock T."/>
            <person name="Mueller-Roeber B."/>
            <person name="Pagarete A."/>
            <person name="Parker M."/>
            <person name="Probert I."/>
            <person name="Quesneville H."/>
            <person name="Raines C."/>
            <person name="Rensing S.A."/>
            <person name="Riano-Pachon D.M."/>
            <person name="Richier S."/>
            <person name="Rokitta S."/>
            <person name="Shiraiwa Y."/>
            <person name="Soanes D.M."/>
            <person name="van der Giezen M."/>
            <person name="Wahlund T.M."/>
            <person name="Williams B."/>
            <person name="Wilson W."/>
            <person name="Wolfe G."/>
            <person name="Wurch L.L."/>
        </authorList>
    </citation>
    <scope>NUCLEOTIDE SEQUENCE</scope>
</reference>
<dbReference type="InterPro" id="IPR008136">
    <property type="entry name" value="CinA_C"/>
</dbReference>
<dbReference type="InterPro" id="IPR036653">
    <property type="entry name" value="CinA-like_C"/>
</dbReference>
<proteinExistence type="predicted"/>
<name>A0A0D3IQF7_EMIH1</name>
<keyword evidence="3" id="KW-1185">Reference proteome</keyword>
<evidence type="ECO:0000313" key="3">
    <source>
        <dbReference type="Proteomes" id="UP000013827"/>
    </source>
</evidence>
<dbReference type="EnsemblProtists" id="EOD13492">
    <property type="protein sequence ID" value="EOD13492"/>
    <property type="gene ID" value="EMIHUDRAFT_212573"/>
</dbReference>
<evidence type="ECO:0000313" key="2">
    <source>
        <dbReference type="EnsemblProtists" id="EOD13492"/>
    </source>
</evidence>
<dbReference type="SUPFAM" id="SSF142433">
    <property type="entry name" value="CinA-like"/>
    <property type="match status" value="2"/>
</dbReference>
<accession>A0A0D3IQF7</accession>
<dbReference type="Proteomes" id="UP000013827">
    <property type="component" value="Unassembled WGS sequence"/>
</dbReference>
<dbReference type="HOGENOM" id="CLU_1247373_0_0_1"/>
<sequence length="222" mass="23187">MAPPEEKKKKAEVPARTAGWSKLESGAAVVMSDLVKRGQTVAVAETTSGGLISAALWSSPLGPQAFKGSGIRLAYGINRSADKEGVARAREHIATKMAPEFADVQSPRLRAVGMGLVYEDGVEHSESGSAAHALELAHAAKLNLGTDWGIGESSVPGPDPHRRTGLLPGMGFVAVAGPSPETTGVLKVGPSDDKRSVNMLRFAQAGVDLMHWLMEGESKGKV</sequence>
<dbReference type="Gene3D" id="3.90.950.20">
    <property type="entry name" value="CinA-like"/>
    <property type="match status" value="2"/>
</dbReference>
<reference evidence="2" key="2">
    <citation type="submission" date="2024-10" db="UniProtKB">
        <authorList>
            <consortium name="EnsemblProtists"/>
        </authorList>
    </citation>
    <scope>IDENTIFICATION</scope>
</reference>
<organism evidence="2 3">
    <name type="scientific">Emiliania huxleyi (strain CCMP1516)</name>
    <dbReference type="NCBI Taxonomy" id="280463"/>
    <lineage>
        <taxon>Eukaryota</taxon>
        <taxon>Haptista</taxon>
        <taxon>Haptophyta</taxon>
        <taxon>Prymnesiophyceae</taxon>
        <taxon>Isochrysidales</taxon>
        <taxon>Noelaerhabdaceae</taxon>
        <taxon>Emiliania</taxon>
    </lineage>
</organism>
<dbReference type="GeneID" id="17259628"/>
<evidence type="ECO:0000259" key="1">
    <source>
        <dbReference type="Pfam" id="PF02464"/>
    </source>
</evidence>
<dbReference type="AlphaFoldDB" id="A0A0D3IQF7"/>
<dbReference type="RefSeq" id="XP_005765921.1">
    <property type="nucleotide sequence ID" value="XM_005765864.1"/>
</dbReference>
<dbReference type="Pfam" id="PF02464">
    <property type="entry name" value="CinA"/>
    <property type="match status" value="1"/>
</dbReference>
<protein>
    <recommendedName>
        <fullName evidence="1">CinA C-terminal domain-containing protein</fullName>
    </recommendedName>
</protein>
<feature type="domain" description="CinA C-terminal" evidence="1">
    <location>
        <begin position="27"/>
        <end position="71"/>
    </location>
</feature>
<dbReference type="KEGG" id="ehx:EMIHUDRAFT_212573"/>